<feature type="transmembrane region" description="Helical" evidence="1">
    <location>
        <begin position="81"/>
        <end position="102"/>
    </location>
</feature>
<keyword evidence="3" id="KW-1185">Reference proteome</keyword>
<feature type="transmembrane region" description="Helical" evidence="1">
    <location>
        <begin position="143"/>
        <end position="162"/>
    </location>
</feature>
<feature type="transmembrane region" description="Helical" evidence="1">
    <location>
        <begin position="114"/>
        <end position="137"/>
    </location>
</feature>
<keyword evidence="1" id="KW-0812">Transmembrane</keyword>
<evidence type="ECO:0000313" key="2">
    <source>
        <dbReference type="EMBL" id="QHA04495.1"/>
    </source>
</evidence>
<gene>
    <name evidence="2" type="ORF">GQF42_15455</name>
</gene>
<evidence type="ECO:0000313" key="3">
    <source>
        <dbReference type="Proteomes" id="UP000436138"/>
    </source>
</evidence>
<dbReference type="RefSeq" id="WP_158920254.1">
    <property type="nucleotide sequence ID" value="NZ_CP047020.1"/>
</dbReference>
<keyword evidence="1" id="KW-0472">Membrane</keyword>
<keyword evidence="1" id="KW-1133">Transmembrane helix</keyword>
<sequence>MSSRTRTRSVKTAAGVHTIHIPRQRGRRRAQPFVVVVPEHPSLIREAVGFLGRMLWRFRGALAPTFLAVSAWPLTAILHALAWWSGLLIAPLAVAPVLWLGFVQIRRPARTAAVVWRAGLSLLATAGFAWLALAAGFGPLAGPLPLIWLLAWLVAQTAWLIVRRSH</sequence>
<accession>A0A6I6N6E9</accession>
<protein>
    <submittedName>
        <fullName evidence="2">Uncharacterized protein</fullName>
    </submittedName>
</protein>
<organism evidence="2 3">
    <name type="scientific">Streptomyces broussonetiae</name>
    <dbReference type="NCBI Taxonomy" id="2686304"/>
    <lineage>
        <taxon>Bacteria</taxon>
        <taxon>Bacillati</taxon>
        <taxon>Actinomycetota</taxon>
        <taxon>Actinomycetes</taxon>
        <taxon>Kitasatosporales</taxon>
        <taxon>Streptomycetaceae</taxon>
        <taxon>Streptomyces</taxon>
    </lineage>
</organism>
<proteinExistence type="predicted"/>
<reference evidence="2 3" key="1">
    <citation type="submission" date="2019-12" db="EMBL/GenBank/DDBJ databases">
        <title>Streptomyces sp. strain T44 isolated from rhizosphere soil of Broussonetia papyrifera.</title>
        <authorList>
            <person name="Mo P."/>
        </authorList>
    </citation>
    <scope>NUCLEOTIDE SEQUENCE [LARGE SCALE GENOMIC DNA]</scope>
    <source>
        <strain evidence="2 3">T44</strain>
    </source>
</reference>
<dbReference type="KEGG" id="sbro:GQF42_15455"/>
<feature type="transmembrane region" description="Helical" evidence="1">
    <location>
        <begin position="55"/>
        <end position="75"/>
    </location>
</feature>
<dbReference type="EMBL" id="CP047020">
    <property type="protein sequence ID" value="QHA04495.1"/>
    <property type="molecule type" value="Genomic_DNA"/>
</dbReference>
<name>A0A6I6N6E9_9ACTN</name>
<dbReference type="Proteomes" id="UP000436138">
    <property type="component" value="Chromosome"/>
</dbReference>
<dbReference type="AlphaFoldDB" id="A0A6I6N6E9"/>
<evidence type="ECO:0000256" key="1">
    <source>
        <dbReference type="SAM" id="Phobius"/>
    </source>
</evidence>